<name>A0ABR0E0P4_ZASCE</name>
<evidence type="ECO:0000313" key="2">
    <source>
        <dbReference type="EMBL" id="KAK4494992.1"/>
    </source>
</evidence>
<reference evidence="2 3" key="1">
    <citation type="journal article" date="2023" name="G3 (Bethesda)">
        <title>A chromosome-level genome assembly of Zasmidium syzygii isolated from banana leaves.</title>
        <authorList>
            <person name="van Westerhoven A.C."/>
            <person name="Mehrabi R."/>
            <person name="Talebi R."/>
            <person name="Steentjes M.B.F."/>
            <person name="Corcolon B."/>
            <person name="Chong P.A."/>
            <person name="Kema G.H.J."/>
            <person name="Seidl M.F."/>
        </authorList>
    </citation>
    <scope>NUCLEOTIDE SEQUENCE [LARGE SCALE GENOMIC DNA]</scope>
    <source>
        <strain evidence="2 3">P124</strain>
    </source>
</reference>
<organism evidence="2 3">
    <name type="scientific">Zasmidium cellare</name>
    <name type="common">Wine cellar mold</name>
    <name type="synonym">Racodium cellare</name>
    <dbReference type="NCBI Taxonomy" id="395010"/>
    <lineage>
        <taxon>Eukaryota</taxon>
        <taxon>Fungi</taxon>
        <taxon>Dikarya</taxon>
        <taxon>Ascomycota</taxon>
        <taxon>Pezizomycotina</taxon>
        <taxon>Dothideomycetes</taxon>
        <taxon>Dothideomycetidae</taxon>
        <taxon>Mycosphaerellales</taxon>
        <taxon>Mycosphaerellaceae</taxon>
        <taxon>Zasmidium</taxon>
    </lineage>
</organism>
<dbReference type="Proteomes" id="UP001305779">
    <property type="component" value="Unassembled WGS sequence"/>
</dbReference>
<evidence type="ECO:0000313" key="3">
    <source>
        <dbReference type="Proteomes" id="UP001305779"/>
    </source>
</evidence>
<dbReference type="EMBL" id="JAXOVC010000013">
    <property type="protein sequence ID" value="KAK4494992.1"/>
    <property type="molecule type" value="Genomic_DNA"/>
</dbReference>
<proteinExistence type="predicted"/>
<accession>A0ABR0E0P4</accession>
<keyword evidence="3" id="KW-1185">Reference proteome</keyword>
<reference evidence="2" key="2">
    <citation type="submission" date="2023-10" db="EMBL/GenBank/DDBJ databases">
        <authorList>
            <person name="Van Westerhoven A."/>
        </authorList>
    </citation>
    <scope>NUCLEOTIDE SEQUENCE</scope>
    <source>
        <strain evidence="2">P124</strain>
    </source>
</reference>
<comment type="caution">
    <text evidence="2">The sequence shown here is derived from an EMBL/GenBank/DDBJ whole genome shotgun (WGS) entry which is preliminary data.</text>
</comment>
<gene>
    <name evidence="2" type="ORF">PRZ48_014348</name>
    <name evidence="1" type="ORF">PRZ48_015298</name>
</gene>
<protein>
    <submittedName>
        <fullName evidence="2">Uncharacterized protein</fullName>
    </submittedName>
</protein>
<dbReference type="EMBL" id="JAXOVC010000016">
    <property type="protein sequence ID" value="KAK4493631.1"/>
    <property type="molecule type" value="Genomic_DNA"/>
</dbReference>
<sequence>MSSTKNTLHRAFGIDAAAHGDLTGTTLDSDADKYQSVDLFRSRARNEAFMEINKKLLDRIWQAGDPVLCARLRDLMRGYRSSTDNPLCFLPDEVYYLPS</sequence>
<evidence type="ECO:0000313" key="1">
    <source>
        <dbReference type="EMBL" id="KAK4493631.1"/>
    </source>
</evidence>